<dbReference type="CDD" id="cd17321">
    <property type="entry name" value="MFS_MMR_MDR_like"/>
    <property type="match status" value="1"/>
</dbReference>
<feature type="transmembrane region" description="Helical" evidence="8">
    <location>
        <begin position="309"/>
        <end position="328"/>
    </location>
</feature>
<dbReference type="SUPFAM" id="SSF103473">
    <property type="entry name" value="MFS general substrate transporter"/>
    <property type="match status" value="1"/>
</dbReference>
<feature type="transmembrane region" description="Helical" evidence="8">
    <location>
        <begin position="436"/>
        <end position="454"/>
    </location>
</feature>
<dbReference type="PANTHER" id="PTHR42718:SF9">
    <property type="entry name" value="MAJOR FACILITATOR SUPERFAMILY MULTIDRUG TRANSPORTER MFSC"/>
    <property type="match status" value="1"/>
</dbReference>
<dbReference type="EMBL" id="BMMZ01000004">
    <property type="protein sequence ID" value="GGL60861.1"/>
    <property type="molecule type" value="Genomic_DNA"/>
</dbReference>
<evidence type="ECO:0000256" key="1">
    <source>
        <dbReference type="ARBA" id="ARBA00004651"/>
    </source>
</evidence>
<feature type="transmembrane region" description="Helical" evidence="8">
    <location>
        <begin position="207"/>
        <end position="225"/>
    </location>
</feature>
<evidence type="ECO:0000313" key="10">
    <source>
        <dbReference type="EMBL" id="GGL60861.1"/>
    </source>
</evidence>
<sequence>MSVTAPPAVELSHRRRMAVLATCCMSLFIVSLDSTVVNVALPTMRRDLDAGVSGMQWTIDAYTLVLASLLMLGGSTGDRLGRKRIFQVGLVIFGTASLLCSLAPSLGWLVVFRMLQAVGGSMLNPVAMSIITNTFTGRAERARAIGIWGGVVGFSQALGPLIGGGIVDSIGWRAIFWLNVPVTLIAVILTGLLVPESRAARTRRVDPVGQVLVIIILGSVTYAIIEGPAHGWLSPEILGFFAIFVAALIGLLIYEPRRTDPLIELGFFRSVPFAGATLIAISAFAGMSSFVFLNVLYLQNLRGMSAFDAGLHTLPMAVMTVILAPLSGRLVGARGPRPSLLVAGIGITVAGCLLTLLDVNTPTWQLVLTYFVFGIGFGVVNAPITNTAVSGMPRAMAGVAAATASTSRQIGSSLGVALSGATVLQTALHGPVPGRGGWFMIIGCGVLVLVLGLVTSGRWARASADRLADQLD</sequence>
<protein>
    <submittedName>
        <fullName evidence="10">MFS transporter</fullName>
    </submittedName>
</protein>
<dbReference type="InterPro" id="IPR004638">
    <property type="entry name" value="EmrB-like"/>
</dbReference>
<dbReference type="AlphaFoldDB" id="A0A917S855"/>
<reference evidence="10" key="1">
    <citation type="journal article" date="2014" name="Int. J. Syst. Evol. Microbiol.">
        <title>Complete genome sequence of Corynebacterium casei LMG S-19264T (=DSM 44701T), isolated from a smear-ripened cheese.</title>
        <authorList>
            <consortium name="US DOE Joint Genome Institute (JGI-PGF)"/>
            <person name="Walter F."/>
            <person name="Albersmeier A."/>
            <person name="Kalinowski J."/>
            <person name="Ruckert C."/>
        </authorList>
    </citation>
    <scope>NUCLEOTIDE SEQUENCE</scope>
    <source>
        <strain evidence="10">CGMCC 4.7306</strain>
    </source>
</reference>
<feature type="transmembrane region" description="Helical" evidence="8">
    <location>
        <begin position="18"/>
        <end position="41"/>
    </location>
</feature>
<organism evidence="10 11">
    <name type="scientific">Microlunatus endophyticus</name>
    <dbReference type="NCBI Taxonomy" id="1716077"/>
    <lineage>
        <taxon>Bacteria</taxon>
        <taxon>Bacillati</taxon>
        <taxon>Actinomycetota</taxon>
        <taxon>Actinomycetes</taxon>
        <taxon>Propionibacteriales</taxon>
        <taxon>Propionibacteriaceae</taxon>
        <taxon>Microlunatus</taxon>
    </lineage>
</organism>
<dbReference type="Proteomes" id="UP000613840">
    <property type="component" value="Unassembled WGS sequence"/>
</dbReference>
<evidence type="ECO:0000256" key="3">
    <source>
        <dbReference type="ARBA" id="ARBA00022448"/>
    </source>
</evidence>
<dbReference type="PRINTS" id="PR01036">
    <property type="entry name" value="TCRTETB"/>
</dbReference>
<dbReference type="GO" id="GO:0005886">
    <property type="term" value="C:plasma membrane"/>
    <property type="evidence" value="ECO:0007669"/>
    <property type="project" value="UniProtKB-SubCell"/>
</dbReference>
<evidence type="ECO:0000313" key="11">
    <source>
        <dbReference type="Proteomes" id="UP000613840"/>
    </source>
</evidence>
<evidence type="ECO:0000256" key="7">
    <source>
        <dbReference type="ARBA" id="ARBA00023136"/>
    </source>
</evidence>
<feature type="transmembrane region" description="Helical" evidence="8">
    <location>
        <begin position="275"/>
        <end position="297"/>
    </location>
</feature>
<feature type="transmembrane region" description="Helical" evidence="8">
    <location>
        <begin position="85"/>
        <end position="104"/>
    </location>
</feature>
<dbReference type="Pfam" id="PF07690">
    <property type="entry name" value="MFS_1"/>
    <property type="match status" value="1"/>
</dbReference>
<evidence type="ECO:0000256" key="6">
    <source>
        <dbReference type="ARBA" id="ARBA00022989"/>
    </source>
</evidence>
<comment type="subcellular location">
    <subcellularLocation>
        <location evidence="1">Cell membrane</location>
        <topology evidence="1">Multi-pass membrane protein</topology>
    </subcellularLocation>
</comment>
<dbReference type="Gene3D" id="1.20.1250.20">
    <property type="entry name" value="MFS general substrate transporter like domains"/>
    <property type="match status" value="1"/>
</dbReference>
<dbReference type="NCBIfam" id="TIGR00711">
    <property type="entry name" value="efflux_EmrB"/>
    <property type="match status" value="1"/>
</dbReference>
<evidence type="ECO:0000256" key="2">
    <source>
        <dbReference type="ARBA" id="ARBA00008537"/>
    </source>
</evidence>
<reference evidence="10" key="2">
    <citation type="submission" date="2020-09" db="EMBL/GenBank/DDBJ databases">
        <authorList>
            <person name="Sun Q."/>
            <person name="Zhou Y."/>
        </authorList>
    </citation>
    <scope>NUCLEOTIDE SEQUENCE</scope>
    <source>
        <strain evidence="10">CGMCC 4.7306</strain>
    </source>
</reference>
<keyword evidence="6 8" id="KW-1133">Transmembrane helix</keyword>
<gene>
    <name evidence="10" type="ORF">GCM10011575_19260</name>
</gene>
<dbReference type="InterPro" id="IPR036259">
    <property type="entry name" value="MFS_trans_sf"/>
</dbReference>
<evidence type="ECO:0000256" key="4">
    <source>
        <dbReference type="ARBA" id="ARBA00022475"/>
    </source>
</evidence>
<keyword evidence="3" id="KW-0813">Transport</keyword>
<proteinExistence type="inferred from homology"/>
<feature type="transmembrane region" description="Helical" evidence="8">
    <location>
        <begin position="363"/>
        <end position="389"/>
    </location>
</feature>
<dbReference type="PROSITE" id="PS50850">
    <property type="entry name" value="MFS"/>
    <property type="match status" value="1"/>
</dbReference>
<evidence type="ECO:0000256" key="8">
    <source>
        <dbReference type="SAM" id="Phobius"/>
    </source>
</evidence>
<dbReference type="Gene3D" id="1.20.1720.10">
    <property type="entry name" value="Multidrug resistance protein D"/>
    <property type="match status" value="1"/>
</dbReference>
<dbReference type="InterPro" id="IPR020846">
    <property type="entry name" value="MFS_dom"/>
</dbReference>
<feature type="transmembrane region" description="Helical" evidence="8">
    <location>
        <begin position="340"/>
        <end position="357"/>
    </location>
</feature>
<accession>A0A917S855</accession>
<comment type="caution">
    <text evidence="10">The sequence shown here is derived from an EMBL/GenBank/DDBJ whole genome shotgun (WGS) entry which is preliminary data.</text>
</comment>
<feature type="transmembrane region" description="Helical" evidence="8">
    <location>
        <begin position="144"/>
        <end position="162"/>
    </location>
</feature>
<dbReference type="GO" id="GO:0022857">
    <property type="term" value="F:transmembrane transporter activity"/>
    <property type="evidence" value="ECO:0007669"/>
    <property type="project" value="InterPro"/>
</dbReference>
<dbReference type="InterPro" id="IPR011701">
    <property type="entry name" value="MFS"/>
</dbReference>
<feature type="transmembrane region" description="Helical" evidence="8">
    <location>
        <begin position="174"/>
        <end position="195"/>
    </location>
</feature>
<feature type="transmembrane region" description="Helical" evidence="8">
    <location>
        <begin position="53"/>
        <end position="73"/>
    </location>
</feature>
<evidence type="ECO:0000259" key="9">
    <source>
        <dbReference type="PROSITE" id="PS50850"/>
    </source>
</evidence>
<dbReference type="PANTHER" id="PTHR42718">
    <property type="entry name" value="MAJOR FACILITATOR SUPERFAMILY MULTIDRUG TRANSPORTER MFSC"/>
    <property type="match status" value="1"/>
</dbReference>
<keyword evidence="5 8" id="KW-0812">Transmembrane</keyword>
<comment type="similarity">
    <text evidence="2">Belongs to the major facilitator superfamily. EmrB family.</text>
</comment>
<keyword evidence="11" id="KW-1185">Reference proteome</keyword>
<feature type="transmembrane region" description="Helical" evidence="8">
    <location>
        <begin position="110"/>
        <end position="132"/>
    </location>
</feature>
<keyword evidence="4" id="KW-1003">Cell membrane</keyword>
<name>A0A917S855_9ACTN</name>
<feature type="domain" description="Major facilitator superfamily (MFS) profile" evidence="9">
    <location>
        <begin position="19"/>
        <end position="461"/>
    </location>
</feature>
<feature type="transmembrane region" description="Helical" evidence="8">
    <location>
        <begin position="410"/>
        <end position="430"/>
    </location>
</feature>
<keyword evidence="7 8" id="KW-0472">Membrane</keyword>
<feature type="transmembrane region" description="Helical" evidence="8">
    <location>
        <begin position="237"/>
        <end position="254"/>
    </location>
</feature>
<evidence type="ECO:0000256" key="5">
    <source>
        <dbReference type="ARBA" id="ARBA00022692"/>
    </source>
</evidence>